<evidence type="ECO:0000256" key="2">
    <source>
        <dbReference type="ARBA" id="ARBA00022837"/>
    </source>
</evidence>
<gene>
    <name evidence="4" type="ORF">Ctob_008743</name>
</gene>
<feature type="domain" description="EF-hand" evidence="3">
    <location>
        <begin position="1"/>
        <end position="31"/>
    </location>
</feature>
<evidence type="ECO:0000259" key="3">
    <source>
        <dbReference type="PROSITE" id="PS50222"/>
    </source>
</evidence>
<dbReference type="InterPro" id="IPR011992">
    <property type="entry name" value="EF-hand-dom_pair"/>
</dbReference>
<keyword evidence="5" id="KW-1185">Reference proteome</keyword>
<reference evidence="5" key="1">
    <citation type="journal article" date="2015" name="PLoS Genet.">
        <title>Genome Sequence and Transcriptome Analyses of Chrysochromulina tobin: Metabolic Tools for Enhanced Algal Fitness in the Prominent Order Prymnesiales (Haptophyceae).</title>
        <authorList>
            <person name="Hovde B.T."/>
            <person name="Deodato C.R."/>
            <person name="Hunsperger H.M."/>
            <person name="Ryken S.A."/>
            <person name="Yost W."/>
            <person name="Jha R.K."/>
            <person name="Patterson J."/>
            <person name="Monnat R.J. Jr."/>
            <person name="Barlow S.B."/>
            <person name="Starkenburg S.R."/>
            <person name="Cattolico R.A."/>
        </authorList>
    </citation>
    <scope>NUCLEOTIDE SEQUENCE</scope>
    <source>
        <strain evidence="5">CCMP291</strain>
    </source>
</reference>
<keyword evidence="2" id="KW-0106">Calcium</keyword>
<protein>
    <submittedName>
        <fullName evidence="4">Centrin</fullName>
    </submittedName>
</protein>
<accession>A0A0M0JYP6</accession>
<dbReference type="PROSITE" id="PS00018">
    <property type="entry name" value="EF_HAND_1"/>
    <property type="match status" value="3"/>
</dbReference>
<dbReference type="GO" id="GO:0005509">
    <property type="term" value="F:calcium ion binding"/>
    <property type="evidence" value="ECO:0007669"/>
    <property type="project" value="InterPro"/>
</dbReference>
<dbReference type="InterPro" id="IPR002048">
    <property type="entry name" value="EF_hand_dom"/>
</dbReference>
<feature type="domain" description="EF-hand" evidence="3">
    <location>
        <begin position="72"/>
        <end position="107"/>
    </location>
</feature>
<sequence>MGSLFQMWDRDGSGFIDREEFREQVTILCREHGFEVSDEALELTWADFDLDGSGTVTYEEWLRITLRDLLVQGNMRIMEAFRAWDRDFSGTIDRREFCDALCTLGFDAPRVLVEEVFDSMDRDGSGALSFEELNKQLRQGSADRAVAAR</sequence>
<dbReference type="AlphaFoldDB" id="A0A0M0JYP6"/>
<keyword evidence="1" id="KW-0677">Repeat</keyword>
<dbReference type="OrthoDB" id="26525at2759"/>
<dbReference type="Proteomes" id="UP000037460">
    <property type="component" value="Unassembled WGS sequence"/>
</dbReference>
<feature type="domain" description="EF-hand" evidence="3">
    <location>
        <begin position="36"/>
        <end position="71"/>
    </location>
</feature>
<dbReference type="EMBL" id="JWZX01002056">
    <property type="protein sequence ID" value="KOO31253.1"/>
    <property type="molecule type" value="Genomic_DNA"/>
</dbReference>
<evidence type="ECO:0000313" key="4">
    <source>
        <dbReference type="EMBL" id="KOO31253.1"/>
    </source>
</evidence>
<proteinExistence type="predicted"/>
<evidence type="ECO:0000313" key="5">
    <source>
        <dbReference type="Proteomes" id="UP000037460"/>
    </source>
</evidence>
<evidence type="ECO:0000256" key="1">
    <source>
        <dbReference type="ARBA" id="ARBA00022737"/>
    </source>
</evidence>
<dbReference type="Pfam" id="PF13499">
    <property type="entry name" value="EF-hand_7"/>
    <property type="match status" value="2"/>
</dbReference>
<dbReference type="InterPro" id="IPR018247">
    <property type="entry name" value="EF_Hand_1_Ca_BS"/>
</dbReference>
<comment type="caution">
    <text evidence="4">The sequence shown here is derived from an EMBL/GenBank/DDBJ whole genome shotgun (WGS) entry which is preliminary data.</text>
</comment>
<dbReference type="InterPro" id="IPR050145">
    <property type="entry name" value="Centrin_CML-like"/>
</dbReference>
<dbReference type="PROSITE" id="PS50222">
    <property type="entry name" value="EF_HAND_2"/>
    <property type="match status" value="4"/>
</dbReference>
<dbReference type="SUPFAM" id="SSF47473">
    <property type="entry name" value="EF-hand"/>
    <property type="match status" value="1"/>
</dbReference>
<feature type="domain" description="EF-hand" evidence="3">
    <location>
        <begin position="108"/>
        <end position="143"/>
    </location>
</feature>
<name>A0A0M0JYP6_9EUKA</name>
<dbReference type="PANTHER" id="PTHR23050">
    <property type="entry name" value="CALCIUM BINDING PROTEIN"/>
    <property type="match status" value="1"/>
</dbReference>
<organism evidence="4 5">
    <name type="scientific">Chrysochromulina tobinii</name>
    <dbReference type="NCBI Taxonomy" id="1460289"/>
    <lineage>
        <taxon>Eukaryota</taxon>
        <taxon>Haptista</taxon>
        <taxon>Haptophyta</taxon>
        <taxon>Prymnesiophyceae</taxon>
        <taxon>Prymnesiales</taxon>
        <taxon>Chrysochromulinaceae</taxon>
        <taxon>Chrysochromulina</taxon>
    </lineage>
</organism>
<dbReference type="Gene3D" id="1.10.238.10">
    <property type="entry name" value="EF-hand"/>
    <property type="match status" value="2"/>
</dbReference>
<dbReference type="SMART" id="SM00054">
    <property type="entry name" value="EFh"/>
    <property type="match status" value="4"/>
</dbReference>